<dbReference type="InterPro" id="IPR025202">
    <property type="entry name" value="PLD-like_dom"/>
</dbReference>
<dbReference type="Gene3D" id="3.30.870.10">
    <property type="entry name" value="Endonuclease Chain A"/>
    <property type="match status" value="1"/>
</dbReference>
<protein>
    <recommendedName>
        <fullName evidence="1">Phospholipase D-like domain-containing protein</fullName>
    </recommendedName>
</protein>
<feature type="domain" description="Phospholipase D-like" evidence="1">
    <location>
        <begin position="29"/>
        <end position="145"/>
    </location>
</feature>
<evidence type="ECO:0000313" key="2">
    <source>
        <dbReference type="EMBL" id="PSW06745.1"/>
    </source>
</evidence>
<dbReference type="SUPFAM" id="SSF56024">
    <property type="entry name" value="Phospholipase D/nuclease"/>
    <property type="match status" value="1"/>
</dbReference>
<keyword evidence="3" id="KW-1185">Reference proteome</keyword>
<sequence>MKVITNVSGEETFARELSPLVSWCDEACIVTAFFTDDEWIGRLVQEGKSVKLVVSLRPPTRPEALRRVLSLRNTQVRFLGKELHSKIYAFARGDEYSWHEDDFQCRTAIGSSNMTQGGFDKNIETNVLLEGNPAKDALEQARQIFEVAHELTSDVLDRYIEEYSQYDEGFFPEIHVSPIQLSADYERIANAVKHVASLCRDLIAFHFPDTPEFLVVDHFWDYLVVSRRGDRDEIKERAKAGNNSDVLIRELFYDYIREESQEERRYPDEMYARSKQLAQYLKQKTLSKDEMGAVFLTFHASRYVEHRYTNKAKAFVEKNSFRQVLTSLNHLADESIDITVRVSDLQKKPLKLHSLGESAIKEFNGWLNPTKYPIWNTKSDRALETLGLG</sequence>
<organism evidence="2 3">
    <name type="scientific">Photobacterium lipolyticum</name>
    <dbReference type="NCBI Taxonomy" id="266810"/>
    <lineage>
        <taxon>Bacteria</taxon>
        <taxon>Pseudomonadati</taxon>
        <taxon>Pseudomonadota</taxon>
        <taxon>Gammaproteobacteria</taxon>
        <taxon>Vibrionales</taxon>
        <taxon>Vibrionaceae</taxon>
        <taxon>Photobacterium</taxon>
    </lineage>
</organism>
<evidence type="ECO:0000259" key="1">
    <source>
        <dbReference type="Pfam" id="PF13091"/>
    </source>
</evidence>
<reference evidence="2 3" key="1">
    <citation type="submission" date="2018-03" db="EMBL/GenBank/DDBJ databases">
        <title>Whole genome sequencing of Histamine producing bacteria.</title>
        <authorList>
            <person name="Butler K."/>
        </authorList>
    </citation>
    <scope>NUCLEOTIDE SEQUENCE [LARGE SCALE GENOMIC DNA]</scope>
    <source>
        <strain evidence="2 3">DSM 16190</strain>
    </source>
</reference>
<proteinExistence type="predicted"/>
<dbReference type="CDD" id="cd09117">
    <property type="entry name" value="PLDc_Bfil_DEXD_like"/>
    <property type="match status" value="1"/>
</dbReference>
<dbReference type="Pfam" id="PF13091">
    <property type="entry name" value="PLDc_2"/>
    <property type="match status" value="1"/>
</dbReference>
<dbReference type="EMBL" id="PYMC01000002">
    <property type="protein sequence ID" value="PSW06745.1"/>
    <property type="molecule type" value="Genomic_DNA"/>
</dbReference>
<name>A0A2T3N3A0_9GAMM</name>
<comment type="caution">
    <text evidence="2">The sequence shown here is derived from an EMBL/GenBank/DDBJ whole genome shotgun (WGS) entry which is preliminary data.</text>
</comment>
<gene>
    <name evidence="2" type="ORF">C9I89_04215</name>
</gene>
<accession>A0A2T3N3A0</accession>
<dbReference type="RefSeq" id="WP_107282109.1">
    <property type="nucleotide sequence ID" value="NZ_PYMC01000002.1"/>
</dbReference>
<dbReference type="AlphaFoldDB" id="A0A2T3N3A0"/>
<evidence type="ECO:0000313" key="3">
    <source>
        <dbReference type="Proteomes" id="UP000240904"/>
    </source>
</evidence>
<dbReference type="Proteomes" id="UP000240904">
    <property type="component" value="Unassembled WGS sequence"/>
</dbReference>
<dbReference type="OrthoDB" id="5894983at2"/>